<dbReference type="InterPro" id="IPR000878">
    <property type="entry name" value="4pyrrol_Mease"/>
</dbReference>
<dbReference type="InterPro" id="IPR006366">
    <property type="entry name" value="CobA/CysG_C"/>
</dbReference>
<dbReference type="GO" id="GO:0004851">
    <property type="term" value="F:uroporphyrin-III C-methyltransferase activity"/>
    <property type="evidence" value="ECO:0007669"/>
    <property type="project" value="UniProtKB-UniRule"/>
</dbReference>
<evidence type="ECO:0000256" key="16">
    <source>
        <dbReference type="RuleBase" id="RU003960"/>
    </source>
</evidence>
<dbReference type="Pfam" id="PF10414">
    <property type="entry name" value="CysG_dimeriser"/>
    <property type="match status" value="1"/>
</dbReference>
<dbReference type="Gene3D" id="3.40.50.720">
    <property type="entry name" value="NAD(P)-binding Rossmann-like Domain"/>
    <property type="match status" value="1"/>
</dbReference>
<keyword evidence="15" id="KW-0597">Phosphoprotein</keyword>
<feature type="binding site" evidence="15">
    <location>
        <position position="307"/>
    </location>
    <ligand>
        <name>S-adenosyl-L-methionine</name>
        <dbReference type="ChEBI" id="CHEBI:59789"/>
    </ligand>
</feature>
<feature type="binding site" evidence="15">
    <location>
        <begin position="332"/>
        <end position="333"/>
    </location>
    <ligand>
        <name>S-adenosyl-L-methionine</name>
        <dbReference type="ChEBI" id="CHEBI:59789"/>
    </ligand>
</feature>
<keyword evidence="3 15" id="KW-0169">Cobalamin biosynthesis</keyword>
<evidence type="ECO:0000313" key="20">
    <source>
        <dbReference type="EMBL" id="QCW82896.1"/>
    </source>
</evidence>
<sequence>MDFFPLFLNIKDQPCLVVGAGDIAARKIELLLRAGAKVVVVALEVGEAVAALQDEHAIIIRRKAFTSDDIDGMRLVVSATDDRLTNAKAATLANQRRIPVNVVDNLDLCSFIFPAIIDRSPLLIAVSSSGASPVLSRLLRAKIETAIPASFGLLAGFIEQLKARVLQQIPQARQRRNFWETIVQGRVAELIFTGRQREAESQLLTQLDHAGAADRQGEVYLIGTGPGDPDLLTFKALRLLGQADVIVYDRSVSGEILKLAHSDAETIFVGQQDGNHSLTPAAIHRQLAELASSGKKVARLKGGDPFIFGRGGEEIETLMQSGIHFQIVPGITAASGCASYSGIPLTHRDHAQSCTFVSGHIQNGRIDLDWRQLAKPKQTVIIYMGISGLESICRSLIDHGCPADLPIAVIQSGATHKQRVFIGTLSDRPAYSEFAESDAPALTIVGTVVNLHRQLNWFST</sequence>
<comment type="catalytic activity">
    <reaction evidence="13 15">
        <text>precorrin-2 + NAD(+) = sirohydrochlorin + NADH + 2 H(+)</text>
        <dbReference type="Rhea" id="RHEA:15613"/>
        <dbReference type="ChEBI" id="CHEBI:15378"/>
        <dbReference type="ChEBI" id="CHEBI:57540"/>
        <dbReference type="ChEBI" id="CHEBI:57945"/>
        <dbReference type="ChEBI" id="CHEBI:58351"/>
        <dbReference type="ChEBI" id="CHEBI:58827"/>
        <dbReference type="EC" id="1.3.1.76"/>
    </reaction>
</comment>
<comment type="pathway">
    <text evidence="1 15">Porphyrin-containing compound metabolism; siroheme biosynthesis; sirohydrochlorin from precorrin-2: step 1/1.</text>
</comment>
<comment type="caution">
    <text evidence="15">Lacks conserved residue(s) required for the propagation of feature annotation.</text>
</comment>
<name>A0A4P9UT21_METBY</name>
<dbReference type="Proteomes" id="UP000305881">
    <property type="component" value="Chromosome"/>
</dbReference>
<comment type="similarity">
    <text evidence="15">In the C-terminal section; belongs to the precorrin methyltransferase family.</text>
</comment>
<evidence type="ECO:0000256" key="9">
    <source>
        <dbReference type="ARBA" id="ARBA00023239"/>
    </source>
</evidence>
<dbReference type="InterPro" id="IPR050161">
    <property type="entry name" value="Siro_Cobalamin_biosynth"/>
</dbReference>
<evidence type="ECO:0000256" key="8">
    <source>
        <dbReference type="ARBA" id="ARBA00023027"/>
    </source>
</evidence>
<evidence type="ECO:0000256" key="15">
    <source>
        <dbReference type="HAMAP-Rule" id="MF_01646"/>
    </source>
</evidence>
<dbReference type="InterPro" id="IPR035996">
    <property type="entry name" value="4pyrrol_Methylase_sf"/>
</dbReference>
<dbReference type="InterPro" id="IPR019478">
    <property type="entry name" value="Sirohaem_synthase_dimer_dom"/>
</dbReference>
<dbReference type="GO" id="GO:0009236">
    <property type="term" value="P:cobalamin biosynthetic process"/>
    <property type="evidence" value="ECO:0007669"/>
    <property type="project" value="UniProtKB-UniRule"/>
</dbReference>
<dbReference type="Gene3D" id="3.40.1010.10">
    <property type="entry name" value="Cobalt-precorrin-4 Transmethylase, Domain 1"/>
    <property type="match status" value="1"/>
</dbReference>
<evidence type="ECO:0000256" key="11">
    <source>
        <dbReference type="ARBA" id="ARBA00023268"/>
    </source>
</evidence>
<feature type="region of interest" description="Uroporphyrinogen-III C-methyltransferase" evidence="15">
    <location>
        <begin position="217"/>
        <end position="460"/>
    </location>
</feature>
<evidence type="ECO:0000256" key="5">
    <source>
        <dbReference type="ARBA" id="ARBA00022679"/>
    </source>
</evidence>
<dbReference type="GO" id="GO:0032259">
    <property type="term" value="P:methylation"/>
    <property type="evidence" value="ECO:0007669"/>
    <property type="project" value="UniProtKB-KW"/>
</dbReference>
<evidence type="ECO:0000256" key="14">
    <source>
        <dbReference type="ARBA" id="ARBA00060548"/>
    </source>
</evidence>
<dbReference type="GO" id="GO:0051287">
    <property type="term" value="F:NAD binding"/>
    <property type="evidence" value="ECO:0007669"/>
    <property type="project" value="InterPro"/>
</dbReference>
<feature type="binding site" evidence="15">
    <location>
        <begin position="302"/>
        <end position="304"/>
    </location>
    <ligand>
        <name>S-adenosyl-L-methionine</name>
        <dbReference type="ChEBI" id="CHEBI:59789"/>
    </ligand>
</feature>
<dbReference type="EC" id="4.99.1.4" evidence="15"/>
<dbReference type="HAMAP" id="MF_01646">
    <property type="entry name" value="Siroheme_synth"/>
    <property type="match status" value="1"/>
</dbReference>
<dbReference type="RefSeq" id="WP_017839261.1">
    <property type="nucleotide sequence ID" value="NZ_CP035467.1"/>
</dbReference>
<evidence type="ECO:0000313" key="21">
    <source>
        <dbReference type="Proteomes" id="UP000305881"/>
    </source>
</evidence>
<comment type="catalytic activity">
    <reaction evidence="15">
        <text>siroheme + 2 H(+) = sirohydrochlorin + Fe(2+)</text>
        <dbReference type="Rhea" id="RHEA:24360"/>
        <dbReference type="ChEBI" id="CHEBI:15378"/>
        <dbReference type="ChEBI" id="CHEBI:29033"/>
        <dbReference type="ChEBI" id="CHEBI:58351"/>
        <dbReference type="ChEBI" id="CHEBI:60052"/>
        <dbReference type="EC" id="4.99.1.4"/>
    </reaction>
</comment>
<evidence type="ECO:0000256" key="13">
    <source>
        <dbReference type="ARBA" id="ARBA00047561"/>
    </source>
</evidence>
<accession>A0A4P9UT21</accession>
<keyword evidence="10 15" id="KW-0627">Porphyrin biosynthesis</keyword>
<dbReference type="InterPro" id="IPR012409">
    <property type="entry name" value="Sirohaem_synth"/>
</dbReference>
<dbReference type="UniPathway" id="UPA00148">
    <property type="reaction ID" value="UER00211"/>
</dbReference>
<evidence type="ECO:0000256" key="6">
    <source>
        <dbReference type="ARBA" id="ARBA00022691"/>
    </source>
</evidence>
<comment type="similarity">
    <text evidence="2 16">Belongs to the precorrin methyltransferase family.</text>
</comment>
<keyword evidence="5 15" id="KW-0808">Transferase</keyword>
<evidence type="ECO:0000256" key="10">
    <source>
        <dbReference type="ARBA" id="ARBA00023244"/>
    </source>
</evidence>
<evidence type="ECO:0000256" key="3">
    <source>
        <dbReference type="ARBA" id="ARBA00022573"/>
    </source>
</evidence>
<keyword evidence="21" id="KW-1185">Reference proteome</keyword>
<comment type="function">
    <text evidence="15">Multifunctional enzyme that catalyzes the SAM-dependent methylations of uroporphyrinogen III at position C-2 and C-7 to form precorrin-2 via precorrin-1. Then it catalyzes the NAD-dependent ring dehydrogenation of precorrin-2 to yield sirohydrochlorin. Finally, it catalyzes the ferrochelation of sirohydrochlorin to yield siroheme.</text>
</comment>
<dbReference type="PANTHER" id="PTHR45790:SF1">
    <property type="entry name" value="SIROHEME SYNTHASE"/>
    <property type="match status" value="1"/>
</dbReference>
<feature type="active site" description="Proton acceptor" evidence="15">
    <location>
        <position position="249"/>
    </location>
</feature>
<dbReference type="STRING" id="675511.GCA_000341735_00629"/>
<comment type="pathway">
    <text evidence="12 15">Porphyrin-containing compound metabolism; siroheme biosynthesis; precorrin-2 from uroporphyrinogen III: step 1/1.</text>
</comment>
<dbReference type="GO" id="GO:0051266">
    <property type="term" value="F:sirohydrochlorin ferrochelatase activity"/>
    <property type="evidence" value="ECO:0007669"/>
    <property type="project" value="UniProtKB-EC"/>
</dbReference>
<dbReference type="Pfam" id="PF14824">
    <property type="entry name" value="Sirohm_synth_M"/>
    <property type="match status" value="1"/>
</dbReference>
<feature type="binding site" evidence="15">
    <location>
        <position position="384"/>
    </location>
    <ligand>
        <name>S-adenosyl-L-methionine</name>
        <dbReference type="ChEBI" id="CHEBI:59789"/>
    </ligand>
</feature>
<dbReference type="InterPro" id="IPR006367">
    <property type="entry name" value="Sirohaem_synthase_N"/>
</dbReference>
<dbReference type="InterPro" id="IPR014776">
    <property type="entry name" value="4pyrrole_Mease_sub2"/>
</dbReference>
<organism evidence="20 21">
    <name type="scientific">Methylotuvimicrobium buryatense</name>
    <name type="common">Methylomicrobium buryatense</name>
    <dbReference type="NCBI Taxonomy" id="95641"/>
    <lineage>
        <taxon>Bacteria</taxon>
        <taxon>Pseudomonadati</taxon>
        <taxon>Pseudomonadota</taxon>
        <taxon>Gammaproteobacteria</taxon>
        <taxon>Methylococcales</taxon>
        <taxon>Methylococcaceae</taxon>
        <taxon>Methylotuvimicrobium</taxon>
    </lineage>
</organism>
<dbReference type="Pfam" id="PF13241">
    <property type="entry name" value="NAD_binding_7"/>
    <property type="match status" value="1"/>
</dbReference>
<dbReference type="AlphaFoldDB" id="A0A4P9UT21"/>
<comment type="pathway">
    <text evidence="15">Cofactor biosynthesis; adenosylcobalamin biosynthesis; sirohydrochlorin from precorrin-2: step 1/1.</text>
</comment>
<dbReference type="NCBIfam" id="TIGR01469">
    <property type="entry name" value="cobA_cysG_Cterm"/>
    <property type="match status" value="1"/>
</dbReference>
<dbReference type="CDD" id="cd11642">
    <property type="entry name" value="SUMT"/>
    <property type="match status" value="1"/>
</dbReference>
<comment type="similarity">
    <text evidence="15">In the N-terminal section; belongs to the precorrin-2 dehydrogenase / sirohydrochlorin ferrochelatase family.</text>
</comment>
<keyword evidence="8 15" id="KW-0520">NAD</keyword>
<feature type="region of interest" description="Precorrin-2 dehydrogenase / sirohydrochlorin ferrochelatase" evidence="15">
    <location>
        <begin position="1"/>
        <end position="203"/>
    </location>
</feature>
<dbReference type="NCBIfam" id="NF004790">
    <property type="entry name" value="PRK06136.1"/>
    <property type="match status" value="1"/>
</dbReference>
<comment type="catalytic activity">
    <reaction evidence="15">
        <text>uroporphyrinogen III + 2 S-adenosyl-L-methionine = precorrin-2 + 2 S-adenosyl-L-homocysteine + H(+)</text>
        <dbReference type="Rhea" id="RHEA:32459"/>
        <dbReference type="ChEBI" id="CHEBI:15378"/>
        <dbReference type="ChEBI" id="CHEBI:57308"/>
        <dbReference type="ChEBI" id="CHEBI:57856"/>
        <dbReference type="ChEBI" id="CHEBI:58827"/>
        <dbReference type="ChEBI" id="CHEBI:59789"/>
        <dbReference type="EC" id="2.1.1.107"/>
    </reaction>
</comment>
<keyword evidence="4 15" id="KW-0489">Methyltransferase</keyword>
<dbReference type="InterPro" id="IPR003043">
    <property type="entry name" value="Uropor_MeTrfase_CS"/>
</dbReference>
<comment type="pathway">
    <text evidence="14 15">Cofactor biosynthesis; adenosylcobalamin biosynthesis; precorrin-2 from uroporphyrinogen III: step 1/1.</text>
</comment>
<keyword evidence="7 15" id="KW-0560">Oxidoreductase</keyword>
<evidence type="ECO:0000256" key="2">
    <source>
        <dbReference type="ARBA" id="ARBA00005879"/>
    </source>
</evidence>
<reference evidence="21" key="1">
    <citation type="journal article" date="2019" name="J. Bacteriol.">
        <title>A Mutagenic Screen Identifies a TonB-Dependent Receptor Required for the Lanthanide Metal Switch in the Type I Methanotroph 'Methylotuvimicrobium buryatense' 5GB1C.</title>
        <authorList>
            <person name="Groom J.D."/>
            <person name="Ford S.M."/>
            <person name="Pesesky M.W."/>
            <person name="Lidstrom M.E."/>
        </authorList>
    </citation>
    <scope>NUCLEOTIDE SEQUENCE [LARGE SCALE GENOMIC DNA]</scope>
    <source>
        <strain evidence="21">5GB1C</strain>
    </source>
</reference>
<dbReference type="InterPro" id="IPR014777">
    <property type="entry name" value="4pyrrole_Mease_sub1"/>
</dbReference>
<dbReference type="GO" id="GO:0019354">
    <property type="term" value="P:siroheme biosynthetic process"/>
    <property type="evidence" value="ECO:0007669"/>
    <property type="project" value="UniProtKB-UniRule"/>
</dbReference>
<dbReference type="EC" id="1.3.1.76" evidence="15"/>
<dbReference type="PIRSF" id="PIRSF036426">
    <property type="entry name" value="Sirohaem_synth"/>
    <property type="match status" value="1"/>
</dbReference>
<evidence type="ECO:0000256" key="7">
    <source>
        <dbReference type="ARBA" id="ARBA00023002"/>
    </source>
</evidence>
<feature type="binding site" evidence="15">
    <location>
        <begin position="22"/>
        <end position="23"/>
    </location>
    <ligand>
        <name>NAD(+)</name>
        <dbReference type="ChEBI" id="CHEBI:57540"/>
    </ligand>
</feature>
<feature type="domain" description="Tetrapyrrole methylase" evidence="17">
    <location>
        <begin position="219"/>
        <end position="426"/>
    </location>
</feature>
<dbReference type="FunFam" id="3.40.1010.10:FF:000001">
    <property type="entry name" value="Siroheme synthase"/>
    <property type="match status" value="1"/>
</dbReference>
<dbReference type="OrthoDB" id="9815856at2"/>
<evidence type="ECO:0000259" key="18">
    <source>
        <dbReference type="Pfam" id="PF10414"/>
    </source>
</evidence>
<dbReference type="SUPFAM" id="SSF53790">
    <property type="entry name" value="Tetrapyrrole methylase"/>
    <property type="match status" value="1"/>
</dbReference>
<protein>
    <recommendedName>
        <fullName evidence="15">Siroheme synthase</fullName>
    </recommendedName>
    <domain>
        <recommendedName>
            <fullName evidence="15">Uroporphyrinogen-III C-methyltransferase</fullName>
            <shortName evidence="15">Urogen III methylase</shortName>
            <ecNumber evidence="15">2.1.1.107</ecNumber>
        </recommendedName>
        <alternativeName>
            <fullName evidence="15">SUMT</fullName>
        </alternativeName>
        <alternativeName>
            <fullName evidence="15">Uroporphyrinogen III methylase</fullName>
            <shortName evidence="15">UROM</shortName>
        </alternativeName>
    </domain>
    <domain>
        <recommendedName>
            <fullName evidence="15">Precorrin-2 dehydrogenase</fullName>
            <ecNumber evidence="15">1.3.1.76</ecNumber>
        </recommendedName>
    </domain>
    <domain>
        <recommendedName>
            <fullName evidence="15">Sirohydrochlorin ferrochelatase</fullName>
            <ecNumber evidence="15">4.99.1.4</ecNumber>
        </recommendedName>
    </domain>
</protein>
<dbReference type="Gene3D" id="3.30.160.110">
    <property type="entry name" value="Siroheme synthase, domain 2"/>
    <property type="match status" value="1"/>
</dbReference>
<dbReference type="FunFam" id="3.30.950.10:FF:000001">
    <property type="entry name" value="Siroheme synthase"/>
    <property type="match status" value="1"/>
</dbReference>
<dbReference type="NCBIfam" id="TIGR01470">
    <property type="entry name" value="cysG_Nterm"/>
    <property type="match status" value="1"/>
</dbReference>
<dbReference type="GO" id="GO:0043115">
    <property type="term" value="F:precorrin-2 dehydrogenase activity"/>
    <property type="evidence" value="ECO:0007669"/>
    <property type="project" value="UniProtKB-UniRule"/>
</dbReference>
<evidence type="ECO:0000259" key="19">
    <source>
        <dbReference type="Pfam" id="PF14824"/>
    </source>
</evidence>
<dbReference type="SUPFAM" id="SSF75615">
    <property type="entry name" value="Siroheme synthase middle domains-like"/>
    <property type="match status" value="1"/>
</dbReference>
<dbReference type="Gene3D" id="3.30.950.10">
    <property type="entry name" value="Methyltransferase, Cobalt-precorrin-4 Transmethylase, Domain 2"/>
    <property type="match status" value="1"/>
</dbReference>
<dbReference type="InterPro" id="IPR028281">
    <property type="entry name" value="Sirohaem_synthase_central"/>
</dbReference>
<evidence type="ECO:0000259" key="17">
    <source>
        <dbReference type="Pfam" id="PF00590"/>
    </source>
</evidence>
<dbReference type="PROSITE" id="PS00840">
    <property type="entry name" value="SUMT_2"/>
    <property type="match status" value="1"/>
</dbReference>
<dbReference type="KEGG" id="mbur:EQU24_12065"/>
<dbReference type="UniPathway" id="UPA00262">
    <property type="reaction ID" value="UER00211"/>
</dbReference>
<gene>
    <name evidence="20" type="primary">cobA</name>
    <name evidence="15" type="synonym">cysG</name>
    <name evidence="20" type="ORF">EQU24_12065</name>
</gene>
<dbReference type="InterPro" id="IPR036291">
    <property type="entry name" value="NAD(P)-bd_dom_sf"/>
</dbReference>
<dbReference type="SUPFAM" id="SSF51735">
    <property type="entry name" value="NAD(P)-binding Rossmann-fold domains"/>
    <property type="match status" value="1"/>
</dbReference>
<dbReference type="FunFam" id="3.30.160.110:FF:000001">
    <property type="entry name" value="Siroheme synthase"/>
    <property type="match status" value="1"/>
</dbReference>
<feature type="domain" description="Sirohaem synthase dimerisation" evidence="18">
    <location>
        <begin position="151"/>
        <end position="207"/>
    </location>
</feature>
<dbReference type="NCBIfam" id="NF007922">
    <property type="entry name" value="PRK10637.1"/>
    <property type="match status" value="1"/>
</dbReference>
<feature type="binding site" evidence="15">
    <location>
        <position position="413"/>
    </location>
    <ligand>
        <name>S-adenosyl-L-methionine</name>
        <dbReference type="ChEBI" id="CHEBI:59789"/>
    </ligand>
</feature>
<evidence type="ECO:0000256" key="12">
    <source>
        <dbReference type="ARBA" id="ARBA00025705"/>
    </source>
</evidence>
<dbReference type="Pfam" id="PF00590">
    <property type="entry name" value="TP_methylase"/>
    <property type="match status" value="1"/>
</dbReference>
<dbReference type="InterPro" id="IPR037115">
    <property type="entry name" value="Sirohaem_synt_dimer_dom_sf"/>
</dbReference>
<dbReference type="EMBL" id="CP035467">
    <property type="protein sequence ID" value="QCW82896.1"/>
    <property type="molecule type" value="Genomic_DNA"/>
</dbReference>
<feature type="binding site" evidence="15">
    <location>
        <position position="226"/>
    </location>
    <ligand>
        <name>S-adenosyl-L-methionine</name>
        <dbReference type="ChEBI" id="CHEBI:59789"/>
    </ligand>
</feature>
<feature type="domain" description="Siroheme synthase central" evidence="19">
    <location>
        <begin position="120"/>
        <end position="144"/>
    </location>
</feature>
<keyword evidence="6 15" id="KW-0949">S-adenosyl-L-methionine</keyword>
<keyword evidence="11 15" id="KW-0511">Multifunctional enzyme</keyword>
<dbReference type="Gene3D" id="1.10.8.210">
    <property type="entry name" value="Sirohaem synthase, dimerisation domain"/>
    <property type="match status" value="1"/>
</dbReference>
<evidence type="ECO:0000256" key="4">
    <source>
        <dbReference type="ARBA" id="ARBA00022603"/>
    </source>
</evidence>
<feature type="modified residue" description="Phosphoserine" evidence="15">
    <location>
        <position position="128"/>
    </location>
</feature>
<evidence type="ECO:0000256" key="1">
    <source>
        <dbReference type="ARBA" id="ARBA00005010"/>
    </source>
</evidence>
<feature type="binding site" evidence="15">
    <location>
        <begin position="43"/>
        <end position="44"/>
    </location>
    <ligand>
        <name>NAD(+)</name>
        <dbReference type="ChEBI" id="CHEBI:57540"/>
    </ligand>
</feature>
<dbReference type="PANTHER" id="PTHR45790">
    <property type="entry name" value="SIROHEME SYNTHASE-RELATED"/>
    <property type="match status" value="1"/>
</dbReference>
<keyword evidence="9 15" id="KW-0456">Lyase</keyword>
<proteinExistence type="inferred from homology"/>
<dbReference type="EC" id="2.1.1.107" evidence="15"/>
<comment type="pathway">
    <text evidence="15">Porphyrin-containing compound metabolism; siroheme biosynthesis; siroheme from sirohydrochlorin: step 1/1.</text>
</comment>